<organism evidence="3 4">
    <name type="scientific">Nocardia seriolae</name>
    <dbReference type="NCBI Taxonomy" id="37332"/>
    <lineage>
        <taxon>Bacteria</taxon>
        <taxon>Bacillati</taxon>
        <taxon>Actinomycetota</taxon>
        <taxon>Actinomycetes</taxon>
        <taxon>Mycobacteriales</taxon>
        <taxon>Nocardiaceae</taxon>
        <taxon>Nocardia</taxon>
    </lineage>
</organism>
<evidence type="ECO:0000256" key="1">
    <source>
        <dbReference type="SAM" id="MobiDB-lite"/>
    </source>
</evidence>
<reference evidence="3 4" key="2">
    <citation type="journal article" date="2016" name="Genome Announc.">
        <title>Draft Genome Sequence of Erythromycin- and Oxytetracycline-Sensitive Nocardia seriolae Strain U-1 (NBRC 110359).</title>
        <authorList>
            <person name="Imajoh M."/>
            <person name="Sukeda M."/>
            <person name="Shimizu M."/>
            <person name="Yamane J."/>
            <person name="Ohnishi K."/>
            <person name="Oshima S."/>
        </authorList>
    </citation>
    <scope>NUCLEOTIDE SEQUENCE [LARGE SCALE GENOMIC DNA]</scope>
    <source>
        <strain evidence="3 4">U-1</strain>
    </source>
</reference>
<sequence>MAAESRIQRLRSLIEHPRTGAAERAAAQRLLDRILGNPGRARPTAGDRSYGQRHSRGGRHAGLSRLADMIREDIALARVFADAAVPGELAARNAIRDAPEGITYTVDTPFDAGIRILVAHVPPTWGWSGPGVESEALRLVRAELADIMAAYDHDGGDIGQRFHGRVEVREAGW</sequence>
<reference evidence="4" key="1">
    <citation type="submission" date="2015-07" db="EMBL/GenBank/DDBJ databases">
        <title>Nocardia seriolae U-1 whole genome shotgun sequence.</title>
        <authorList>
            <person name="Imajoh M."/>
            <person name="Fukumoto Y."/>
            <person name="Sukeda M."/>
            <person name="Yamane J."/>
            <person name="Yamasaki K."/>
            <person name="Shimizu M."/>
            <person name="Ohnishi K."/>
            <person name="Oshima S."/>
        </authorList>
    </citation>
    <scope>NUCLEOTIDE SEQUENCE [LARGE SCALE GENOMIC DNA]</scope>
    <source>
        <strain evidence="4">U-1</strain>
    </source>
</reference>
<reference evidence="2 5" key="3">
    <citation type="submission" date="2016-10" db="EMBL/GenBank/DDBJ databases">
        <title>Genome sequence of Nocardia seriolae strain EM150506, isolated from Anguila japonica.</title>
        <authorList>
            <person name="Han H.-J."/>
        </authorList>
    </citation>
    <scope>NUCLEOTIDE SEQUENCE [LARGE SCALE GENOMIC DNA]</scope>
    <source>
        <strain evidence="2 5">EM150506</strain>
    </source>
</reference>
<dbReference type="GeneID" id="93374678"/>
<evidence type="ECO:0000313" key="2">
    <source>
        <dbReference type="EMBL" id="APA98813.1"/>
    </source>
</evidence>
<accession>A0A0B8N2M6</accession>
<dbReference type="EMBL" id="BBYQ01000030">
    <property type="protein sequence ID" value="GAP28227.1"/>
    <property type="molecule type" value="Genomic_DNA"/>
</dbReference>
<evidence type="ECO:0000313" key="4">
    <source>
        <dbReference type="Proteomes" id="UP000037179"/>
    </source>
</evidence>
<gene>
    <name evidence="2" type="ORF">NS506_04767</name>
    <name evidence="3" type="ORF">NSK11_contig00030-0056</name>
</gene>
<dbReference type="AlphaFoldDB" id="A0A0B8N2M6"/>
<evidence type="ECO:0000313" key="5">
    <source>
        <dbReference type="Proteomes" id="UP000180166"/>
    </source>
</evidence>
<feature type="region of interest" description="Disordered" evidence="1">
    <location>
        <begin position="36"/>
        <end position="59"/>
    </location>
</feature>
<dbReference type="RefSeq" id="WP_033087235.1">
    <property type="nucleotide sequence ID" value="NZ_AP017900.1"/>
</dbReference>
<dbReference type="KEGG" id="nsr:NS506_04767"/>
<dbReference type="EMBL" id="CP017839">
    <property type="protein sequence ID" value="APA98813.1"/>
    <property type="molecule type" value="Genomic_DNA"/>
</dbReference>
<evidence type="ECO:0000313" key="3">
    <source>
        <dbReference type="EMBL" id="GAP28227.1"/>
    </source>
</evidence>
<proteinExistence type="predicted"/>
<keyword evidence="4" id="KW-1185">Reference proteome</keyword>
<name>A0A0B8N2M6_9NOCA</name>
<dbReference type="Proteomes" id="UP000180166">
    <property type="component" value="Chromosome"/>
</dbReference>
<dbReference type="OrthoDB" id="4560484at2"/>
<dbReference type="Proteomes" id="UP000037179">
    <property type="component" value="Unassembled WGS sequence"/>
</dbReference>
<protein>
    <submittedName>
        <fullName evidence="3">Uncharacterized protein</fullName>
    </submittedName>
</protein>